<feature type="compositionally biased region" description="Polar residues" evidence="1">
    <location>
        <begin position="88"/>
        <end position="97"/>
    </location>
</feature>
<evidence type="ECO:0000256" key="1">
    <source>
        <dbReference type="SAM" id="MobiDB-lite"/>
    </source>
</evidence>
<dbReference type="EMBL" id="JAINUF010000002">
    <property type="protein sequence ID" value="KAJ8374467.1"/>
    <property type="molecule type" value="Genomic_DNA"/>
</dbReference>
<dbReference type="AlphaFoldDB" id="A0A9Q1G2X5"/>
<evidence type="ECO:0000313" key="2">
    <source>
        <dbReference type="EMBL" id="KAJ8374467.1"/>
    </source>
</evidence>
<accession>A0A9Q1G2X5</accession>
<organism evidence="2 3">
    <name type="scientific">Synaphobranchus kaupii</name>
    <name type="common">Kaup's arrowtooth eel</name>
    <dbReference type="NCBI Taxonomy" id="118154"/>
    <lineage>
        <taxon>Eukaryota</taxon>
        <taxon>Metazoa</taxon>
        <taxon>Chordata</taxon>
        <taxon>Craniata</taxon>
        <taxon>Vertebrata</taxon>
        <taxon>Euteleostomi</taxon>
        <taxon>Actinopterygii</taxon>
        <taxon>Neopterygii</taxon>
        <taxon>Teleostei</taxon>
        <taxon>Anguilliformes</taxon>
        <taxon>Synaphobranchidae</taxon>
        <taxon>Synaphobranchus</taxon>
    </lineage>
</organism>
<comment type="caution">
    <text evidence="2">The sequence shown here is derived from an EMBL/GenBank/DDBJ whole genome shotgun (WGS) entry which is preliminary data.</text>
</comment>
<keyword evidence="3" id="KW-1185">Reference proteome</keyword>
<name>A0A9Q1G2X5_SYNKA</name>
<proteinExistence type="predicted"/>
<reference evidence="2" key="1">
    <citation type="journal article" date="2023" name="Science">
        <title>Genome structures resolve the early diversification of teleost fishes.</title>
        <authorList>
            <person name="Parey E."/>
            <person name="Louis A."/>
            <person name="Montfort J."/>
            <person name="Bouchez O."/>
            <person name="Roques C."/>
            <person name="Iampietro C."/>
            <person name="Lluch J."/>
            <person name="Castinel A."/>
            <person name="Donnadieu C."/>
            <person name="Desvignes T."/>
            <person name="Floi Bucao C."/>
            <person name="Jouanno E."/>
            <person name="Wen M."/>
            <person name="Mejri S."/>
            <person name="Dirks R."/>
            <person name="Jansen H."/>
            <person name="Henkel C."/>
            <person name="Chen W.J."/>
            <person name="Zahm M."/>
            <person name="Cabau C."/>
            <person name="Klopp C."/>
            <person name="Thompson A.W."/>
            <person name="Robinson-Rechavi M."/>
            <person name="Braasch I."/>
            <person name="Lecointre G."/>
            <person name="Bobe J."/>
            <person name="Postlethwait J.H."/>
            <person name="Berthelot C."/>
            <person name="Roest Crollius H."/>
            <person name="Guiguen Y."/>
        </authorList>
    </citation>
    <scope>NUCLEOTIDE SEQUENCE</scope>
    <source>
        <strain evidence="2">WJC10195</strain>
    </source>
</reference>
<feature type="region of interest" description="Disordered" evidence="1">
    <location>
        <begin position="66"/>
        <end position="131"/>
    </location>
</feature>
<protein>
    <submittedName>
        <fullName evidence="2">Uncharacterized protein</fullName>
    </submittedName>
</protein>
<dbReference type="OrthoDB" id="8118055at2759"/>
<gene>
    <name evidence="2" type="ORF">SKAU_G00050470</name>
</gene>
<evidence type="ECO:0000313" key="3">
    <source>
        <dbReference type="Proteomes" id="UP001152622"/>
    </source>
</evidence>
<sequence>MAGDGHSTDGITLPLLILFHKEGNILLEALREHREVEVLLSDKARDRGWTAALFKGKALGSSILESSVDRHGEDDCAAEEEDHAAADSSPSTQSYATTKGPGAQAESPTEYKQGEESASGGDINCQSRGSISTDWKEDMVFSYMENEP</sequence>
<dbReference type="Proteomes" id="UP001152622">
    <property type="component" value="Chromosome 2"/>
</dbReference>